<comment type="caution">
    <text evidence="1">The sequence shown here is derived from an EMBL/GenBank/DDBJ whole genome shotgun (WGS) entry which is preliminary data.</text>
</comment>
<evidence type="ECO:0000313" key="2">
    <source>
        <dbReference type="Proteomes" id="UP000287853"/>
    </source>
</evidence>
<gene>
    <name evidence="1" type="ORF">H206_06109</name>
</gene>
<evidence type="ECO:0000313" key="1">
    <source>
        <dbReference type="EMBL" id="RWX47675.1"/>
    </source>
</evidence>
<dbReference type="Proteomes" id="UP000287853">
    <property type="component" value="Unassembled WGS sequence"/>
</dbReference>
<dbReference type="AlphaFoldDB" id="A0A444J3W3"/>
<keyword evidence="2" id="KW-1185">Reference proteome</keyword>
<reference evidence="1 2" key="1">
    <citation type="submission" date="2017-01" db="EMBL/GenBank/DDBJ databases">
        <title>The cable genome- insights into the physiology and evolution of filamentous bacteria capable of sulfide oxidation via long distance electron transfer.</title>
        <authorList>
            <person name="Schreiber L."/>
            <person name="Bjerg J.T."/>
            <person name="Boggild A."/>
            <person name="Van De Vossenberg J."/>
            <person name="Meysman F."/>
            <person name="Nielsen L.P."/>
            <person name="Schramm A."/>
            <person name="Kjeldsen K.U."/>
        </authorList>
    </citation>
    <scope>NUCLEOTIDE SEQUENCE [LARGE SCALE GENOMIC DNA]</scope>
    <source>
        <strain evidence="1">MCF</strain>
    </source>
</reference>
<dbReference type="EMBL" id="MTKO01000029">
    <property type="protein sequence ID" value="RWX47675.1"/>
    <property type="molecule type" value="Genomic_DNA"/>
</dbReference>
<organism evidence="1 2">
    <name type="scientific">Candidatus Electrothrix aarhusensis</name>
    <dbReference type="NCBI Taxonomy" id="1859131"/>
    <lineage>
        <taxon>Bacteria</taxon>
        <taxon>Pseudomonadati</taxon>
        <taxon>Thermodesulfobacteriota</taxon>
        <taxon>Desulfobulbia</taxon>
        <taxon>Desulfobulbales</taxon>
        <taxon>Desulfobulbaceae</taxon>
        <taxon>Candidatus Electrothrix</taxon>
    </lineage>
</organism>
<proteinExistence type="predicted"/>
<sequence length="65" mass="7580">MSFRRESQGQKKGKADTFLSGYPFEPQTYFLYEKVSDDSFILPIFILCYPGPLGRDRSYIIRCDS</sequence>
<protein>
    <submittedName>
        <fullName evidence="1">Uncharacterized protein</fullName>
    </submittedName>
</protein>
<accession>A0A444J3W3</accession>
<name>A0A444J3W3_9BACT</name>